<gene>
    <name evidence="5" type="ORF">NEZAVI_LOCUS10363</name>
</gene>
<keyword evidence="2" id="KW-0576">Peroxisome</keyword>
<dbReference type="Gene3D" id="3.40.50.12780">
    <property type="entry name" value="N-terminal domain of ligase-like"/>
    <property type="match status" value="1"/>
</dbReference>
<dbReference type="AlphaFoldDB" id="A0A9P0HGC8"/>
<accession>A0A9P0HGC8</accession>
<evidence type="ECO:0000313" key="6">
    <source>
        <dbReference type="Proteomes" id="UP001152798"/>
    </source>
</evidence>
<dbReference type="Gene3D" id="3.30.300.30">
    <property type="match status" value="1"/>
</dbReference>
<dbReference type="InterPro" id="IPR042099">
    <property type="entry name" value="ANL_N_sf"/>
</dbReference>
<dbReference type="InterPro" id="IPR045851">
    <property type="entry name" value="AMP-bd_C_sf"/>
</dbReference>
<dbReference type="GO" id="GO:0004467">
    <property type="term" value="F:long-chain fatty acid-CoA ligase activity"/>
    <property type="evidence" value="ECO:0007669"/>
    <property type="project" value="TreeGrafter"/>
</dbReference>
<dbReference type="PANTHER" id="PTHR24096">
    <property type="entry name" value="LONG-CHAIN-FATTY-ACID--COA LIGASE"/>
    <property type="match status" value="1"/>
</dbReference>
<dbReference type="PANTHER" id="PTHR24096:SF422">
    <property type="entry name" value="BCDNA.GH02901"/>
    <property type="match status" value="1"/>
</dbReference>
<dbReference type="EMBL" id="OV725081">
    <property type="protein sequence ID" value="CAH1401314.1"/>
    <property type="molecule type" value="Genomic_DNA"/>
</dbReference>
<dbReference type="GO" id="GO:0046949">
    <property type="term" value="P:fatty-acyl-CoA biosynthetic process"/>
    <property type="evidence" value="ECO:0007669"/>
    <property type="project" value="TreeGrafter"/>
</dbReference>
<dbReference type="InterPro" id="IPR020845">
    <property type="entry name" value="AMP-binding_CS"/>
</dbReference>
<feature type="domain" description="AMP-binding enzyme C-terminal" evidence="4">
    <location>
        <begin position="455"/>
        <end position="530"/>
    </location>
</feature>
<evidence type="ECO:0000256" key="2">
    <source>
        <dbReference type="ARBA" id="ARBA00023140"/>
    </source>
</evidence>
<evidence type="ECO:0000259" key="4">
    <source>
        <dbReference type="Pfam" id="PF13193"/>
    </source>
</evidence>
<dbReference type="GO" id="GO:0005777">
    <property type="term" value="C:peroxisome"/>
    <property type="evidence" value="ECO:0007669"/>
    <property type="project" value="UniProtKB-SubCell"/>
</dbReference>
<dbReference type="PROSITE" id="PS00455">
    <property type="entry name" value="AMP_BINDING"/>
    <property type="match status" value="1"/>
</dbReference>
<evidence type="ECO:0000259" key="3">
    <source>
        <dbReference type="Pfam" id="PF00501"/>
    </source>
</evidence>
<evidence type="ECO:0000313" key="5">
    <source>
        <dbReference type="EMBL" id="CAH1401314.1"/>
    </source>
</evidence>
<proteinExistence type="predicted"/>
<dbReference type="Pfam" id="PF13193">
    <property type="entry name" value="AMP-binding_C"/>
    <property type="match status" value="1"/>
</dbReference>
<dbReference type="Pfam" id="PF00501">
    <property type="entry name" value="AMP-binding"/>
    <property type="match status" value="1"/>
</dbReference>
<comment type="subcellular location">
    <subcellularLocation>
        <location evidence="1">Peroxisome</location>
    </subcellularLocation>
</comment>
<feature type="domain" description="AMP-dependent synthetase/ligase" evidence="3">
    <location>
        <begin position="40"/>
        <end position="405"/>
    </location>
</feature>
<evidence type="ECO:0000256" key="1">
    <source>
        <dbReference type="ARBA" id="ARBA00004275"/>
    </source>
</evidence>
<organism evidence="5 6">
    <name type="scientific">Nezara viridula</name>
    <name type="common">Southern green stink bug</name>
    <name type="synonym">Cimex viridulus</name>
    <dbReference type="NCBI Taxonomy" id="85310"/>
    <lineage>
        <taxon>Eukaryota</taxon>
        <taxon>Metazoa</taxon>
        <taxon>Ecdysozoa</taxon>
        <taxon>Arthropoda</taxon>
        <taxon>Hexapoda</taxon>
        <taxon>Insecta</taxon>
        <taxon>Pterygota</taxon>
        <taxon>Neoptera</taxon>
        <taxon>Paraneoptera</taxon>
        <taxon>Hemiptera</taxon>
        <taxon>Heteroptera</taxon>
        <taxon>Panheteroptera</taxon>
        <taxon>Pentatomomorpha</taxon>
        <taxon>Pentatomoidea</taxon>
        <taxon>Pentatomidae</taxon>
        <taxon>Pentatominae</taxon>
        <taxon>Nezara</taxon>
    </lineage>
</organism>
<dbReference type="Proteomes" id="UP001152798">
    <property type="component" value="Chromosome 5"/>
</dbReference>
<dbReference type="InterPro" id="IPR000873">
    <property type="entry name" value="AMP-dep_synth/lig_dom"/>
</dbReference>
<dbReference type="SUPFAM" id="SSF56801">
    <property type="entry name" value="Acetyl-CoA synthetase-like"/>
    <property type="match status" value="1"/>
</dbReference>
<protein>
    <submittedName>
        <fullName evidence="5">Uncharacterized protein</fullName>
    </submittedName>
</protein>
<dbReference type="OrthoDB" id="10253869at2759"/>
<keyword evidence="6" id="KW-1185">Reference proteome</keyword>
<reference evidence="5" key="1">
    <citation type="submission" date="2022-01" db="EMBL/GenBank/DDBJ databases">
        <authorList>
            <person name="King R."/>
        </authorList>
    </citation>
    <scope>NUCLEOTIDE SEQUENCE</scope>
</reference>
<name>A0A9P0HGC8_NEZVI</name>
<sequence>MLTRRLYLEFRRCYSKNVIVSPFGQIDLPTASLDEYTMEWWSKWENKTAVECGLTGKAITYKELRHKSKSLGTSLSQLGLKKKTALFVLPNCPEFPLALLGALQAGMTISAANPIYTPGELRHQANDAGANCVVTDAGCLDRVLEAVAGLNLPVISTGGSTKEGVISFEELINKETDNSLLPTTDEKIGQLAMLPYSSGTTGLPKGVRLQHSSITANIEQIAHPKVNCIMDTTESHQDVIPAVLPFFHIYGSTCVMMRCLRLGAKLVTLPKFDPLPFLQILAKNRNIVLHAVPPIINFLGTHPLVKPEMLQGIRFTMTGAAPCSPSDIARLNEKKPHYILQAYGMTEASPVLTFPLVGSTDTATIGAPIPNTMAKVVDPNTGENLPAGQNGELCFKGPQVMEGYHNNAKATEETLKDGWLHTGDIGYADEEGNFFIVDRLKELIKVKGFQVAPAELEALLRQHPKVAEAGVTSAVCPRSGEVPVGFLVPVPGCSIDAEQVSSWMSDQVAPYKRLAKLLIVNEIPKSASGKILRKELKEIAKAEVHL</sequence>
<dbReference type="InterPro" id="IPR025110">
    <property type="entry name" value="AMP-bd_C"/>
</dbReference>